<evidence type="ECO:0000313" key="1">
    <source>
        <dbReference type="EMBL" id="WOT36708.1"/>
    </source>
</evidence>
<protein>
    <submittedName>
        <fullName evidence="1">Uncharacterized protein</fullName>
    </submittedName>
</protein>
<dbReference type="Proteomes" id="UP001305002">
    <property type="component" value="Chromosome"/>
</dbReference>
<evidence type="ECO:0000313" key="2">
    <source>
        <dbReference type="Proteomes" id="UP001305002"/>
    </source>
</evidence>
<sequence>MLDGLALILASDAPTVLEFAGRCTLAAFPDGALAVHLEDGRGGSAVFPVGTASQSDGDFVIRVPVTELPAGL</sequence>
<keyword evidence="2" id="KW-1185">Reference proteome</keyword>
<name>A0ABZ0KFR5_STRC4</name>
<gene>
    <name evidence="1" type="ORF">R5U08_22440</name>
</gene>
<accession>A0ABZ0KFR5</accession>
<organism evidence="1 2">
    <name type="scientific">Streptomyces coeruleorubidus</name>
    <dbReference type="NCBI Taxonomy" id="116188"/>
    <lineage>
        <taxon>Bacteria</taxon>
        <taxon>Bacillati</taxon>
        <taxon>Actinomycetota</taxon>
        <taxon>Actinomycetes</taxon>
        <taxon>Kitasatosporales</taxon>
        <taxon>Streptomycetaceae</taxon>
        <taxon>Streptomyces</taxon>
    </lineage>
</organism>
<dbReference type="RefSeq" id="WP_193505884.1">
    <property type="nucleotide sequence ID" value="NZ_BMSO01000010.1"/>
</dbReference>
<proteinExistence type="predicted"/>
<reference evidence="1 2" key="1">
    <citation type="journal article" date="2021" name="J. Microbiol. Biotechnol.">
        <title>An Efficient Markerless Deletion System Suitable for the Industrial Strains of Streptomyces.</title>
        <authorList>
            <person name="Dong J."/>
            <person name="Wei J."/>
            <person name="Li H."/>
            <person name="Zhao S."/>
            <person name="Guan W."/>
        </authorList>
    </citation>
    <scope>NUCLEOTIDE SEQUENCE [LARGE SCALE GENOMIC DNA]</scope>
    <source>
        <strain evidence="1 2">CICC 11043</strain>
    </source>
</reference>
<reference evidence="1 2" key="2">
    <citation type="journal article" date="2024" name="Microb. Biotechnol.">
        <title>The involvement of multiple ABC transporters in daunorubicin efflux in Streptomyces coeruleorubidus.</title>
        <authorList>
            <person name="Dong J."/>
            <person name="Ning J."/>
            <person name="Tian Y."/>
            <person name="Li H."/>
            <person name="Chen H."/>
            <person name="Guan W."/>
        </authorList>
    </citation>
    <scope>NUCLEOTIDE SEQUENCE [LARGE SCALE GENOMIC DNA]</scope>
    <source>
        <strain evidence="1 2">CICC 11043</strain>
    </source>
</reference>
<dbReference type="EMBL" id="CP137524">
    <property type="protein sequence ID" value="WOT36708.1"/>
    <property type="molecule type" value="Genomic_DNA"/>
</dbReference>